<evidence type="ECO:0000256" key="1">
    <source>
        <dbReference type="SAM" id="SignalP"/>
    </source>
</evidence>
<dbReference type="SUPFAM" id="SSF56436">
    <property type="entry name" value="C-type lectin-like"/>
    <property type="match status" value="1"/>
</dbReference>
<evidence type="ECO:0000313" key="2">
    <source>
        <dbReference type="EMBL" id="CAI5445994.1"/>
    </source>
</evidence>
<keyword evidence="3" id="KW-1185">Reference proteome</keyword>
<feature type="chain" id="PRO_5040303720" description="C-type lectin domain-containing protein" evidence="1">
    <location>
        <begin position="19"/>
        <end position="218"/>
    </location>
</feature>
<dbReference type="InterPro" id="IPR016187">
    <property type="entry name" value="CTDL_fold"/>
</dbReference>
<evidence type="ECO:0000313" key="3">
    <source>
        <dbReference type="Proteomes" id="UP001152747"/>
    </source>
</evidence>
<protein>
    <recommendedName>
        <fullName evidence="4">C-type lectin domain-containing protein</fullName>
    </recommendedName>
</protein>
<organism evidence="2 3">
    <name type="scientific">Caenorhabditis angaria</name>
    <dbReference type="NCBI Taxonomy" id="860376"/>
    <lineage>
        <taxon>Eukaryota</taxon>
        <taxon>Metazoa</taxon>
        <taxon>Ecdysozoa</taxon>
        <taxon>Nematoda</taxon>
        <taxon>Chromadorea</taxon>
        <taxon>Rhabditida</taxon>
        <taxon>Rhabditina</taxon>
        <taxon>Rhabditomorpha</taxon>
        <taxon>Rhabditoidea</taxon>
        <taxon>Rhabditidae</taxon>
        <taxon>Peloderinae</taxon>
        <taxon>Caenorhabditis</taxon>
    </lineage>
</organism>
<dbReference type="Gene3D" id="3.10.100.10">
    <property type="entry name" value="Mannose-Binding Protein A, subunit A"/>
    <property type="match status" value="1"/>
</dbReference>
<proteinExistence type="predicted"/>
<gene>
    <name evidence="2" type="ORF">CAMP_LOCUS8631</name>
</gene>
<dbReference type="CDD" id="cd00037">
    <property type="entry name" value="CLECT"/>
    <property type="match status" value="1"/>
</dbReference>
<name>A0A9P1IIC0_9PELO</name>
<feature type="signal peptide" evidence="1">
    <location>
        <begin position="1"/>
        <end position="18"/>
    </location>
</feature>
<dbReference type="InterPro" id="IPR016186">
    <property type="entry name" value="C-type_lectin-like/link_sf"/>
</dbReference>
<sequence length="218" mass="23661">MLYIFIFVLFSVPKTVLSACDVCEQYSKTPTWQSINDKFEFGCPDGWQTFNRTRGTYCMKFFNASYPQYLAAAQCILSDGFLPGIESETEWTWIVSNVSAYLTANSITVGYVWVGGSRIPACSYNMSGSTWCLGANSNAFIWGDYYLTGPSTILDKYLTADNGGGGIQNSIILRVNVGVSASLDDLSSNLAEGSLSPTGYMCGKPADIIGLKPTCSTS</sequence>
<dbReference type="Proteomes" id="UP001152747">
    <property type="component" value="Unassembled WGS sequence"/>
</dbReference>
<dbReference type="AlphaFoldDB" id="A0A9P1IIC0"/>
<reference evidence="2" key="1">
    <citation type="submission" date="2022-11" db="EMBL/GenBank/DDBJ databases">
        <authorList>
            <person name="Kikuchi T."/>
        </authorList>
    </citation>
    <scope>NUCLEOTIDE SEQUENCE</scope>
    <source>
        <strain evidence="2">PS1010</strain>
    </source>
</reference>
<evidence type="ECO:0008006" key="4">
    <source>
        <dbReference type="Google" id="ProtNLM"/>
    </source>
</evidence>
<comment type="caution">
    <text evidence="2">The sequence shown here is derived from an EMBL/GenBank/DDBJ whole genome shotgun (WGS) entry which is preliminary data.</text>
</comment>
<dbReference type="EMBL" id="CANHGI010000003">
    <property type="protein sequence ID" value="CAI5445994.1"/>
    <property type="molecule type" value="Genomic_DNA"/>
</dbReference>
<dbReference type="PANTHER" id="PTHR23124">
    <property type="entry name" value="C-TYPE LECTIN DOMAIN-CONTAINING PROTEIN-RELATED-RELATED"/>
    <property type="match status" value="1"/>
</dbReference>
<accession>A0A9P1IIC0</accession>
<keyword evidence="1" id="KW-0732">Signal</keyword>